<organism evidence="2 3">
    <name type="scientific">Polaribacter glomeratus</name>
    <dbReference type="NCBI Taxonomy" id="102"/>
    <lineage>
        <taxon>Bacteria</taxon>
        <taxon>Pseudomonadati</taxon>
        <taxon>Bacteroidota</taxon>
        <taxon>Flavobacteriia</taxon>
        <taxon>Flavobacteriales</taxon>
        <taxon>Flavobacteriaceae</taxon>
    </lineage>
</organism>
<evidence type="ECO:0000313" key="2">
    <source>
        <dbReference type="EMBL" id="PQJ76501.1"/>
    </source>
</evidence>
<comment type="caution">
    <text evidence="2">The sequence shown here is derived from an EMBL/GenBank/DDBJ whole genome shotgun (WGS) entry which is preliminary data.</text>
</comment>
<dbReference type="CDD" id="cd00093">
    <property type="entry name" value="HTH_XRE"/>
    <property type="match status" value="1"/>
</dbReference>
<dbReference type="AlphaFoldDB" id="A0A2S7WGR6"/>
<reference evidence="2 3" key="1">
    <citation type="submission" date="2016-12" db="EMBL/GenBank/DDBJ databases">
        <title>Trade-off between light-utilization and light-protection in marine flavobacteria.</title>
        <authorList>
            <person name="Kumagai Y."/>
            <person name="Yoshizawa S."/>
            <person name="Kogure K."/>
            <person name="Iwasaki W."/>
        </authorList>
    </citation>
    <scope>NUCLEOTIDE SEQUENCE [LARGE SCALE GENOMIC DNA]</scope>
    <source>
        <strain evidence="2 3">ATCC 43844</strain>
    </source>
</reference>
<keyword evidence="3" id="KW-1185">Reference proteome</keyword>
<accession>A0A2S7WGR6</accession>
<dbReference type="GO" id="GO:0003677">
    <property type="term" value="F:DNA binding"/>
    <property type="evidence" value="ECO:0007669"/>
    <property type="project" value="InterPro"/>
</dbReference>
<dbReference type="OrthoDB" id="9814400at2"/>
<dbReference type="PROSITE" id="PS50943">
    <property type="entry name" value="HTH_CROC1"/>
    <property type="match status" value="1"/>
</dbReference>
<dbReference type="EMBL" id="MSCM01000002">
    <property type="protein sequence ID" value="PQJ76501.1"/>
    <property type="molecule type" value="Genomic_DNA"/>
</dbReference>
<dbReference type="Gene3D" id="1.10.260.40">
    <property type="entry name" value="lambda repressor-like DNA-binding domains"/>
    <property type="match status" value="1"/>
</dbReference>
<proteinExistence type="predicted"/>
<gene>
    <name evidence="2" type="ORF">BTO16_11385</name>
</gene>
<dbReference type="SMART" id="SM00530">
    <property type="entry name" value="HTH_XRE"/>
    <property type="match status" value="1"/>
</dbReference>
<protein>
    <recommendedName>
        <fullName evidence="1">HTH cro/C1-type domain-containing protein</fullName>
    </recommendedName>
</protein>
<dbReference type="InterPro" id="IPR001387">
    <property type="entry name" value="Cro/C1-type_HTH"/>
</dbReference>
<dbReference type="SUPFAM" id="SSF47413">
    <property type="entry name" value="lambda repressor-like DNA-binding domains"/>
    <property type="match status" value="1"/>
</dbReference>
<dbReference type="InterPro" id="IPR010982">
    <property type="entry name" value="Lambda_DNA-bd_dom_sf"/>
</dbReference>
<evidence type="ECO:0000259" key="1">
    <source>
        <dbReference type="PROSITE" id="PS50943"/>
    </source>
</evidence>
<dbReference type="RefSeq" id="WP_105021810.1">
    <property type="nucleotide sequence ID" value="NZ_MSCM01000002.1"/>
</dbReference>
<evidence type="ECO:0000313" key="3">
    <source>
        <dbReference type="Proteomes" id="UP000239068"/>
    </source>
</evidence>
<feature type="domain" description="HTH cro/C1-type" evidence="1">
    <location>
        <begin position="7"/>
        <end position="61"/>
    </location>
</feature>
<dbReference type="Pfam" id="PF13560">
    <property type="entry name" value="HTH_31"/>
    <property type="match status" value="1"/>
</dbReference>
<sequence length="121" mass="13912">MNIINYLKQARRSANLTLQDMAYLLDMDFSNLSKYETGKKQPPVRVIIAYHIITKTPLKKLFKYSLLTMIDAVNSKTTSLISQLEEEMTTPKLKKRIVALYEVLNNIGCLQDISEKEQDGK</sequence>
<dbReference type="Proteomes" id="UP000239068">
    <property type="component" value="Unassembled WGS sequence"/>
</dbReference>
<name>A0A2S7WGR6_9FLAO</name>